<name>A0A382DZ92_9ZZZZ</name>
<feature type="domain" description="Tyrosine specific protein phosphatases" evidence="1">
    <location>
        <begin position="118"/>
        <end position="198"/>
    </location>
</feature>
<evidence type="ECO:0000259" key="1">
    <source>
        <dbReference type="PROSITE" id="PS50056"/>
    </source>
</evidence>
<accession>A0A382DZ92</accession>
<reference evidence="2" key="1">
    <citation type="submission" date="2018-05" db="EMBL/GenBank/DDBJ databases">
        <authorList>
            <person name="Lanie J.A."/>
            <person name="Ng W.-L."/>
            <person name="Kazmierczak K.M."/>
            <person name="Andrzejewski T.M."/>
            <person name="Davidsen T.M."/>
            <person name="Wayne K.J."/>
            <person name="Tettelin H."/>
            <person name="Glass J.I."/>
            <person name="Rusch D."/>
            <person name="Podicherti R."/>
            <person name="Tsui H.-C.T."/>
            <person name="Winkler M.E."/>
        </authorList>
    </citation>
    <scope>NUCLEOTIDE SEQUENCE</scope>
</reference>
<dbReference type="InterPro" id="IPR000387">
    <property type="entry name" value="Tyr_Pase_dom"/>
</dbReference>
<evidence type="ECO:0000313" key="2">
    <source>
        <dbReference type="EMBL" id="SVB43780.1"/>
    </source>
</evidence>
<protein>
    <recommendedName>
        <fullName evidence="1">Tyrosine specific protein phosphatases domain-containing protein</fullName>
    </recommendedName>
</protein>
<dbReference type="AlphaFoldDB" id="A0A382DZ92"/>
<dbReference type="PROSITE" id="PS50056">
    <property type="entry name" value="TYR_PHOSPHATASE_2"/>
    <property type="match status" value="1"/>
</dbReference>
<dbReference type="GO" id="GO:0004721">
    <property type="term" value="F:phosphoprotein phosphatase activity"/>
    <property type="evidence" value="ECO:0007669"/>
    <property type="project" value="InterPro"/>
</dbReference>
<organism evidence="2">
    <name type="scientific">marine metagenome</name>
    <dbReference type="NCBI Taxonomy" id="408172"/>
    <lineage>
        <taxon>unclassified sequences</taxon>
        <taxon>metagenomes</taxon>
        <taxon>ecological metagenomes</taxon>
    </lineage>
</organism>
<proteinExistence type="predicted"/>
<dbReference type="Pfam" id="PF13350">
    <property type="entry name" value="Y_phosphatase3"/>
    <property type="match status" value="1"/>
</dbReference>
<dbReference type="InterPro" id="IPR026893">
    <property type="entry name" value="Tyr/Ser_Pase_IphP-type"/>
</dbReference>
<dbReference type="Gene3D" id="3.90.190.10">
    <property type="entry name" value="Protein tyrosine phosphatase superfamily"/>
    <property type="match status" value="1"/>
</dbReference>
<dbReference type="SUPFAM" id="SSF52799">
    <property type="entry name" value="(Phosphotyrosine protein) phosphatases II"/>
    <property type="match status" value="1"/>
</dbReference>
<dbReference type="EMBL" id="UINC01041893">
    <property type="protein sequence ID" value="SVB43780.1"/>
    <property type="molecule type" value="Genomic_DNA"/>
</dbReference>
<gene>
    <name evidence="2" type="ORF">METZ01_LOCUS196634</name>
</gene>
<sequence>MSQTSLPEHRVLVAEANLRDLGDLPTTDGRTVRTGRLFRSGYLCDLQGSALATVEGLGLRTIIDLRRPDEIRNRPHPDFDGTEVVHVSVSADDNEFAVLANRMEVDPSAIPGPELIADYFRNTVRNRLDRYRTVFDLATDPDRHPLLFNCTAGKDRTGFVAGSLLRLLGVPEEVVITDYLLSNDVRRKWIQQREDQHRQLIADRLHVAPDEVGDEHMVNTRAILWCNAAYLAASFDTVEEFWGTWETFRRDGLGLDDTRMDAFHDAMLA</sequence>
<dbReference type="PANTHER" id="PTHR31126:SF1">
    <property type="entry name" value="TYROSINE SPECIFIC PROTEIN PHOSPHATASES DOMAIN-CONTAINING PROTEIN"/>
    <property type="match status" value="1"/>
</dbReference>
<dbReference type="InterPro" id="IPR029021">
    <property type="entry name" value="Prot-tyrosine_phosphatase-like"/>
</dbReference>
<dbReference type="PANTHER" id="PTHR31126">
    <property type="entry name" value="TYROSINE-PROTEIN PHOSPHATASE"/>
    <property type="match status" value="1"/>
</dbReference>